<keyword evidence="7" id="KW-1015">Disulfide bond</keyword>
<name>A0A8J9WGT6_BRALA</name>
<proteinExistence type="inferred from homology"/>
<accession>A0A8J9WGT6</accession>
<protein>
    <recommendedName>
        <fullName evidence="8">Solute carrier organic anion transporter family member</fullName>
    </recommendedName>
</protein>
<feature type="transmembrane region" description="Helical" evidence="8">
    <location>
        <begin position="165"/>
        <end position="184"/>
    </location>
</feature>
<feature type="transmembrane region" description="Helical" evidence="8">
    <location>
        <begin position="712"/>
        <end position="735"/>
    </location>
</feature>
<keyword evidence="4 8" id="KW-0812">Transmembrane</keyword>
<dbReference type="CDD" id="cd17336">
    <property type="entry name" value="MFS_SLCO_OATP"/>
    <property type="match status" value="1"/>
</dbReference>
<dbReference type="Pfam" id="PF03137">
    <property type="entry name" value="OATP"/>
    <property type="match status" value="1"/>
</dbReference>
<evidence type="ECO:0000256" key="1">
    <source>
        <dbReference type="ARBA" id="ARBA00004651"/>
    </source>
</evidence>
<comment type="subcellular location">
    <subcellularLocation>
        <location evidence="1 8">Cell membrane</location>
        <topology evidence="1 8">Multi-pass membrane protein</topology>
    </subcellularLocation>
</comment>
<keyword evidence="6 8" id="KW-0472">Membrane</keyword>
<dbReference type="PROSITE" id="PS50850">
    <property type="entry name" value="MFS"/>
    <property type="match status" value="1"/>
</dbReference>
<dbReference type="AlphaFoldDB" id="A0A8J9WGT6"/>
<sequence>MSREDEDETVKCGVACYHPRWARRLANPKLFCVVWCLAILTQTLTGVGLLTAVLSTIETRFQLESKDLGMIASSADIGCLISLVCLSYYGGRPGVNRPKILGISMLVFTIGAFTFGLAHFLTPAYEVDSGALTNGTRDEAKDVCTYNRTSANKCAASQGSSTSSYAGVFVLLCLSQFVLGIGLGPTNPLGTTYVDDNVTRKALPFYLGFSYMMYGLGPSLGLFLGGYTLSRYVDIDKGIDPASLGLFPGSPLWVGAWWLGSFVMVGLLGLVASWLLLFPAALKKPKEESDNDEEDGNKMLPGTEVHESPSSFDPAKTLKQQAKDIMLSVKKVFTNWVFMCISVAFVSYNSCGSTFPFIPKYMETQLGIHKAQASFLLGVVVLPCTLIGLLAASTIVRRFELGPRGCLYMAAGLSSLSLALLVAAGFISCPRPPFAGVNIPYGQGLNPNVTLGRLPGGIALTSPCNADCGCRLDNYRPVCASDGITYFSGCHAGCHESHSFPGPGGIKLSNYSNCGCVTSRLPSITGGGGGTKQLAGTRAVTAATEGATGYFNSVWATANPGLIKPDGVTVYTAATSPNVTQTDLSNVTVISELNAHTSVASSVQLKAGTFAFSIPCPTECNAFAPFLVLIALYAICNTMVSLPIAVASLRVLSPDTKTFGVGLQSLMSRLLAFIPAPIYIGALIDRSCELWSSSCGVRGACLLYDMPMNRLMYIGIQVLLTSVTIALLLGAAHLYNRRVSAEGTSQAPGLTTRDIATSMGSLAASISSLTNIGARSHDRTPHEAGDRCGHGVTTSRAAGTCPGQWEVTLGTVGDYPGNGTETGELSCQTTLEPLSLSSSR</sequence>
<dbReference type="OrthoDB" id="5062115at2759"/>
<evidence type="ECO:0000256" key="5">
    <source>
        <dbReference type="ARBA" id="ARBA00022989"/>
    </source>
</evidence>
<feature type="transmembrane region" description="Helical" evidence="8">
    <location>
        <begin position="666"/>
        <end position="684"/>
    </location>
</feature>
<feature type="transmembrane region" description="Helical" evidence="8">
    <location>
        <begin position="333"/>
        <end position="355"/>
    </location>
</feature>
<evidence type="ECO:0000256" key="3">
    <source>
        <dbReference type="ARBA" id="ARBA00022475"/>
    </source>
</evidence>
<keyword evidence="8" id="KW-0813">Transport</keyword>
<dbReference type="PANTHER" id="PTHR11388">
    <property type="entry name" value="ORGANIC ANION TRANSPORTER"/>
    <property type="match status" value="1"/>
</dbReference>
<dbReference type="NCBIfam" id="TIGR00805">
    <property type="entry name" value="oat"/>
    <property type="match status" value="1"/>
</dbReference>
<keyword evidence="5 8" id="KW-1133">Transmembrane helix</keyword>
<keyword evidence="13" id="KW-1185">Reference proteome</keyword>
<dbReference type="EMBL" id="OV696696">
    <property type="protein sequence ID" value="CAH1239767.1"/>
    <property type="molecule type" value="Genomic_DNA"/>
</dbReference>
<dbReference type="GO" id="GO:0043252">
    <property type="term" value="P:sodium-independent organic anion transport"/>
    <property type="evidence" value="ECO:0007669"/>
    <property type="project" value="TreeGrafter"/>
</dbReference>
<dbReference type="InterPro" id="IPR036058">
    <property type="entry name" value="Kazal_dom_sf"/>
</dbReference>
<gene>
    <name evidence="12" type="primary">SLCO5A1</name>
    <name evidence="12" type="ORF">BLAG_LOCUS3960</name>
</gene>
<feature type="transmembrane region" description="Helical" evidence="8">
    <location>
        <begin position="256"/>
        <end position="277"/>
    </location>
</feature>
<evidence type="ECO:0000256" key="6">
    <source>
        <dbReference type="ARBA" id="ARBA00023136"/>
    </source>
</evidence>
<feature type="transmembrane region" description="Helical" evidence="8">
    <location>
        <begin position="375"/>
        <end position="395"/>
    </location>
</feature>
<feature type="domain" description="Kazal-like" evidence="11">
    <location>
        <begin position="458"/>
        <end position="515"/>
    </location>
</feature>
<dbReference type="Proteomes" id="UP000838412">
    <property type="component" value="Chromosome 11"/>
</dbReference>
<dbReference type="InterPro" id="IPR020846">
    <property type="entry name" value="MFS_dom"/>
</dbReference>
<organism evidence="12 13">
    <name type="scientific">Branchiostoma lanceolatum</name>
    <name type="common">Common lancelet</name>
    <name type="synonym">Amphioxus lanceolatum</name>
    <dbReference type="NCBI Taxonomy" id="7740"/>
    <lineage>
        <taxon>Eukaryota</taxon>
        <taxon>Metazoa</taxon>
        <taxon>Chordata</taxon>
        <taxon>Cephalochordata</taxon>
        <taxon>Leptocardii</taxon>
        <taxon>Amphioxiformes</taxon>
        <taxon>Branchiostomatidae</taxon>
        <taxon>Branchiostoma</taxon>
    </lineage>
</organism>
<evidence type="ECO:0000313" key="13">
    <source>
        <dbReference type="Proteomes" id="UP000838412"/>
    </source>
</evidence>
<dbReference type="Pfam" id="PF07648">
    <property type="entry name" value="Kazal_2"/>
    <property type="match status" value="1"/>
</dbReference>
<evidence type="ECO:0000256" key="4">
    <source>
        <dbReference type="ARBA" id="ARBA00022692"/>
    </source>
</evidence>
<dbReference type="GO" id="GO:0016323">
    <property type="term" value="C:basolateral plasma membrane"/>
    <property type="evidence" value="ECO:0007669"/>
    <property type="project" value="TreeGrafter"/>
</dbReference>
<dbReference type="InterPro" id="IPR002350">
    <property type="entry name" value="Kazal_dom"/>
</dbReference>
<feature type="transmembrane region" description="Helical" evidence="8">
    <location>
        <begin position="622"/>
        <end position="646"/>
    </location>
</feature>
<feature type="transmembrane region" description="Helical" evidence="8">
    <location>
        <begin position="407"/>
        <end position="427"/>
    </location>
</feature>
<dbReference type="Gene3D" id="1.20.1250.20">
    <property type="entry name" value="MFS general substrate transporter like domains"/>
    <property type="match status" value="1"/>
</dbReference>
<dbReference type="Gene3D" id="3.30.60.30">
    <property type="match status" value="1"/>
</dbReference>
<feature type="transmembrane region" description="Helical" evidence="8">
    <location>
        <begin position="205"/>
        <end position="227"/>
    </location>
</feature>
<evidence type="ECO:0000259" key="11">
    <source>
        <dbReference type="PROSITE" id="PS51465"/>
    </source>
</evidence>
<keyword evidence="8" id="KW-0406">Ion transport</keyword>
<dbReference type="InterPro" id="IPR036259">
    <property type="entry name" value="MFS_trans_sf"/>
</dbReference>
<evidence type="ECO:0000256" key="8">
    <source>
        <dbReference type="RuleBase" id="RU362056"/>
    </source>
</evidence>
<evidence type="ECO:0000259" key="10">
    <source>
        <dbReference type="PROSITE" id="PS50850"/>
    </source>
</evidence>
<dbReference type="PROSITE" id="PS51465">
    <property type="entry name" value="KAZAL_2"/>
    <property type="match status" value="1"/>
</dbReference>
<dbReference type="SUPFAM" id="SSF103473">
    <property type="entry name" value="MFS general substrate transporter"/>
    <property type="match status" value="1"/>
</dbReference>
<feature type="domain" description="Major facilitator superfamily (MFS) profile" evidence="10">
    <location>
        <begin position="30"/>
        <end position="733"/>
    </location>
</feature>
<comment type="similarity">
    <text evidence="2 8">Belongs to the organo anion transporter (TC 2.A.60) family.</text>
</comment>
<feature type="transmembrane region" description="Helical" evidence="8">
    <location>
        <begin position="101"/>
        <end position="121"/>
    </location>
</feature>
<feature type="region of interest" description="Disordered" evidence="9">
    <location>
        <begin position="287"/>
        <end position="312"/>
    </location>
</feature>
<dbReference type="GO" id="GO:0006811">
    <property type="term" value="P:monoatomic ion transport"/>
    <property type="evidence" value="ECO:0007669"/>
    <property type="project" value="UniProtKB-KW"/>
</dbReference>
<dbReference type="InterPro" id="IPR004156">
    <property type="entry name" value="OATP"/>
</dbReference>
<reference evidence="12" key="1">
    <citation type="submission" date="2022-01" db="EMBL/GenBank/DDBJ databases">
        <authorList>
            <person name="Braso-Vives M."/>
        </authorList>
    </citation>
    <scope>NUCLEOTIDE SEQUENCE</scope>
</reference>
<evidence type="ECO:0000313" key="12">
    <source>
        <dbReference type="EMBL" id="CAH1239767.1"/>
    </source>
</evidence>
<dbReference type="GO" id="GO:0015347">
    <property type="term" value="F:sodium-independent organic anion transmembrane transporter activity"/>
    <property type="evidence" value="ECO:0007669"/>
    <property type="project" value="TreeGrafter"/>
</dbReference>
<evidence type="ECO:0000256" key="9">
    <source>
        <dbReference type="SAM" id="MobiDB-lite"/>
    </source>
</evidence>
<evidence type="ECO:0000256" key="7">
    <source>
        <dbReference type="ARBA" id="ARBA00023157"/>
    </source>
</evidence>
<feature type="transmembrane region" description="Helical" evidence="8">
    <location>
        <begin position="69"/>
        <end position="89"/>
    </location>
</feature>
<keyword evidence="3" id="KW-1003">Cell membrane</keyword>
<dbReference type="SUPFAM" id="SSF100895">
    <property type="entry name" value="Kazal-type serine protease inhibitors"/>
    <property type="match status" value="1"/>
</dbReference>
<dbReference type="PANTHER" id="PTHR11388:SF157">
    <property type="entry name" value="SOLUTE CARRIER ORGANIC ANION TRANSPORTER FAMILY MEMBER 2A1-LIKE"/>
    <property type="match status" value="1"/>
</dbReference>
<feature type="transmembrane region" description="Helical" evidence="8">
    <location>
        <begin position="30"/>
        <end position="57"/>
    </location>
</feature>
<evidence type="ECO:0000256" key="2">
    <source>
        <dbReference type="ARBA" id="ARBA00009657"/>
    </source>
</evidence>